<dbReference type="InterPro" id="IPR011009">
    <property type="entry name" value="Kinase-like_dom_sf"/>
</dbReference>
<sequence>MSVRQFTKHYETPGLVASAARHHAWLVEHAPPLRLPALTVVGPTSLTYEWIDGRPARTEDLPALAGLLGDVHGAAWTTDLRPAALNRPHRFRDGIAFGDYIGPRQAALRRRLEQGYLPDLGALHALLTLLEKTAEGPTAFYKDSNPRNFIITEAGEIYTVDTDDLTLAPMGYDLAKLIATLVLTYGPLPTPTIDSALCAYNEAAVRHDPRLGITDRARLDDFLALHAVLTAPYAGRNGYRYCWSPRPAGWASKPRHGKLLRSFLRHSPSQRSERSSTFPRQATNRTGRRRRRAGRGRRTGRALRATGPRPLPRPRARAPRRRRRASPPASSTPTISAAVARLTPSSARAPSCTPARTWAVIPRLPTASVKARRSP</sequence>
<evidence type="ECO:0000256" key="1">
    <source>
        <dbReference type="SAM" id="MobiDB-lite"/>
    </source>
</evidence>
<dbReference type="EMBL" id="JBFAUJ010000016">
    <property type="protein sequence ID" value="MEV8463618.1"/>
    <property type="molecule type" value="Genomic_DNA"/>
</dbReference>
<feature type="domain" description="Aminoglycoside phosphotransferase" evidence="2">
    <location>
        <begin position="46"/>
        <end position="198"/>
    </location>
</feature>
<feature type="compositionally biased region" description="Polar residues" evidence="1">
    <location>
        <begin position="267"/>
        <end position="279"/>
    </location>
</feature>
<feature type="compositionally biased region" description="Basic residues" evidence="1">
    <location>
        <begin position="312"/>
        <end position="325"/>
    </location>
</feature>
<evidence type="ECO:0000313" key="4">
    <source>
        <dbReference type="Proteomes" id="UP001553148"/>
    </source>
</evidence>
<proteinExistence type="predicted"/>
<name>A0ABV3KZV2_STRGS</name>
<reference evidence="3 4" key="1">
    <citation type="submission" date="2024-06" db="EMBL/GenBank/DDBJ databases">
        <title>The Natural Products Discovery Center: Release of the First 8490 Sequenced Strains for Exploring Actinobacteria Biosynthetic Diversity.</title>
        <authorList>
            <person name="Kalkreuter E."/>
            <person name="Kautsar S.A."/>
            <person name="Yang D."/>
            <person name="Bader C.D."/>
            <person name="Teijaro C.N."/>
            <person name="Fluegel L."/>
            <person name="Davis C.M."/>
            <person name="Simpson J.R."/>
            <person name="Lauterbach L."/>
            <person name="Steele A.D."/>
            <person name="Gui C."/>
            <person name="Meng S."/>
            <person name="Li G."/>
            <person name="Viehrig K."/>
            <person name="Ye F."/>
            <person name="Su P."/>
            <person name="Kiefer A.F."/>
            <person name="Nichols A."/>
            <person name="Cepeda A.J."/>
            <person name="Yan W."/>
            <person name="Fan B."/>
            <person name="Jiang Y."/>
            <person name="Adhikari A."/>
            <person name="Zheng C.-J."/>
            <person name="Schuster L."/>
            <person name="Cowan T.M."/>
            <person name="Smanski M.J."/>
            <person name="Chevrette M.G."/>
            <person name="De Carvalho L.P.S."/>
            <person name="Shen B."/>
        </authorList>
    </citation>
    <scope>NUCLEOTIDE SEQUENCE [LARGE SCALE GENOMIC DNA]</scope>
    <source>
        <strain evidence="3 4">NPDC052360</strain>
    </source>
</reference>
<dbReference type="Pfam" id="PF01636">
    <property type="entry name" value="APH"/>
    <property type="match status" value="1"/>
</dbReference>
<dbReference type="Proteomes" id="UP001553148">
    <property type="component" value="Unassembled WGS sequence"/>
</dbReference>
<dbReference type="Gene3D" id="3.90.1200.10">
    <property type="match status" value="1"/>
</dbReference>
<feature type="region of interest" description="Disordered" evidence="1">
    <location>
        <begin position="265"/>
        <end position="353"/>
    </location>
</feature>
<evidence type="ECO:0000259" key="2">
    <source>
        <dbReference type="Pfam" id="PF01636"/>
    </source>
</evidence>
<protein>
    <submittedName>
        <fullName evidence="3">Phosphotransferase</fullName>
    </submittedName>
</protein>
<gene>
    <name evidence="3" type="ORF">AB0470_29245</name>
</gene>
<comment type="caution">
    <text evidence="3">The sequence shown here is derived from an EMBL/GenBank/DDBJ whole genome shotgun (WGS) entry which is preliminary data.</text>
</comment>
<dbReference type="RefSeq" id="WP_204359474.1">
    <property type="nucleotide sequence ID" value="NZ_JBFAUJ010000016.1"/>
</dbReference>
<evidence type="ECO:0000313" key="3">
    <source>
        <dbReference type="EMBL" id="MEV8463618.1"/>
    </source>
</evidence>
<feature type="compositionally biased region" description="Basic residues" evidence="1">
    <location>
        <begin position="286"/>
        <end position="301"/>
    </location>
</feature>
<accession>A0ABV3KZV2</accession>
<dbReference type="SUPFAM" id="SSF56112">
    <property type="entry name" value="Protein kinase-like (PK-like)"/>
    <property type="match status" value="1"/>
</dbReference>
<keyword evidence="4" id="KW-1185">Reference proteome</keyword>
<feature type="compositionally biased region" description="Low complexity" evidence="1">
    <location>
        <begin position="326"/>
        <end position="338"/>
    </location>
</feature>
<dbReference type="InterPro" id="IPR002575">
    <property type="entry name" value="Aminoglycoside_PTrfase"/>
</dbReference>
<organism evidence="3 4">
    <name type="scientific">Streptomyces griseosporeus</name>
    <dbReference type="NCBI Taxonomy" id="1910"/>
    <lineage>
        <taxon>Bacteria</taxon>
        <taxon>Bacillati</taxon>
        <taxon>Actinomycetota</taxon>
        <taxon>Actinomycetes</taxon>
        <taxon>Kitasatosporales</taxon>
        <taxon>Streptomycetaceae</taxon>
        <taxon>Streptomyces</taxon>
    </lineage>
</organism>